<comment type="similarity">
    <text evidence="1">Belongs to the peptidase S49 family.</text>
</comment>
<dbReference type="SUPFAM" id="SSF52096">
    <property type="entry name" value="ClpP/crotonase"/>
    <property type="match status" value="1"/>
</dbReference>
<evidence type="ECO:0000259" key="5">
    <source>
        <dbReference type="Pfam" id="PF01343"/>
    </source>
</evidence>
<evidence type="ECO:0000313" key="7">
    <source>
        <dbReference type="Proteomes" id="UP000307874"/>
    </source>
</evidence>
<feature type="domain" description="Peptidase S49" evidence="5">
    <location>
        <begin position="107"/>
        <end position="252"/>
    </location>
</feature>
<organism evidence="6 7">
    <name type="scientific">Martelella lutilitoris</name>
    <dbReference type="NCBI Taxonomy" id="2583532"/>
    <lineage>
        <taxon>Bacteria</taxon>
        <taxon>Pseudomonadati</taxon>
        <taxon>Pseudomonadota</taxon>
        <taxon>Alphaproteobacteria</taxon>
        <taxon>Hyphomicrobiales</taxon>
        <taxon>Aurantimonadaceae</taxon>
        <taxon>Martelella</taxon>
    </lineage>
</organism>
<dbReference type="Gene3D" id="3.90.226.10">
    <property type="entry name" value="2-enoyl-CoA Hydratase, Chain A, domain 1"/>
    <property type="match status" value="2"/>
</dbReference>
<dbReference type="InterPro" id="IPR029045">
    <property type="entry name" value="ClpP/crotonase-like_dom_sf"/>
</dbReference>
<comment type="caution">
    <text evidence="6">The sequence shown here is derived from an EMBL/GenBank/DDBJ whole genome shotgun (WGS) entry which is preliminary data.</text>
</comment>
<dbReference type="PANTHER" id="PTHR42987">
    <property type="entry name" value="PEPTIDASE S49"/>
    <property type="match status" value="1"/>
</dbReference>
<gene>
    <name evidence="6" type="primary">sppA</name>
    <name evidence="6" type="ORF">FF124_19545</name>
</gene>
<sequence length="317" mass="33782">MNLSDILERRRLRRRVGWWRAAALAVAVLLVVALYEAYGGAEPGTMLARPHVAQLSVSGVVGDDPAMLETIREIGEDPAARALVVSLSTGGGTTFGGEAVYKALRKVAETKPVVSEIRTQAASAGYMIALAGDRIFAGDTSITGSIGVIFLYPQAKELLDKIGVSVDSIKSAPMKAEPSPFDDASADAKAMVRALVMDSYDWFVDLVAERRGMPRDKALELADGRILTGRQAVGAGLVDEIGGREEIKAYLAANGVSDSLEIRSWDNVNKDSFGVGLARMGAKLLESLGLGWFVSEDILRQTGLVDGLVSVGQTDWQ</sequence>
<reference evidence="6 7" key="1">
    <citation type="submission" date="2019-06" db="EMBL/GenBank/DDBJ databases">
        <title>Martelella lutilitoris sp. nov., isolated from a tidal mudflat.</title>
        <authorList>
            <person name="Kim Y.-J."/>
        </authorList>
    </citation>
    <scope>NUCLEOTIDE SEQUENCE [LARGE SCALE GENOMIC DNA]</scope>
    <source>
        <strain evidence="6 7">GH2-6</strain>
    </source>
</reference>
<evidence type="ECO:0000256" key="3">
    <source>
        <dbReference type="ARBA" id="ARBA00022801"/>
    </source>
</evidence>
<keyword evidence="4" id="KW-0720">Serine protease</keyword>
<keyword evidence="2" id="KW-0645">Protease</keyword>
<dbReference type="Pfam" id="PF01343">
    <property type="entry name" value="Peptidase_S49"/>
    <property type="match status" value="1"/>
</dbReference>
<keyword evidence="3" id="KW-0378">Hydrolase</keyword>
<dbReference type="NCBIfam" id="TIGR00706">
    <property type="entry name" value="SppA_dom"/>
    <property type="match status" value="1"/>
</dbReference>
<dbReference type="Proteomes" id="UP000307874">
    <property type="component" value="Unassembled WGS sequence"/>
</dbReference>
<dbReference type="InterPro" id="IPR004635">
    <property type="entry name" value="Pept_S49_SppA"/>
</dbReference>
<name>A0A5C4JKS0_9HYPH</name>
<evidence type="ECO:0000313" key="6">
    <source>
        <dbReference type="EMBL" id="TNB46105.1"/>
    </source>
</evidence>
<dbReference type="EMBL" id="VCLB01000012">
    <property type="protein sequence ID" value="TNB46105.1"/>
    <property type="molecule type" value="Genomic_DNA"/>
</dbReference>
<accession>A0A5C4JKS0</accession>
<evidence type="ECO:0000256" key="4">
    <source>
        <dbReference type="ARBA" id="ARBA00022825"/>
    </source>
</evidence>
<dbReference type="OrthoDB" id="9764363at2"/>
<protein>
    <submittedName>
        <fullName evidence="6">Signal peptide peptidase SppA</fullName>
    </submittedName>
</protein>
<keyword evidence="7" id="KW-1185">Reference proteome</keyword>
<dbReference type="RefSeq" id="WP_138750165.1">
    <property type="nucleotide sequence ID" value="NZ_VCLB01000012.1"/>
</dbReference>
<dbReference type="InterPro" id="IPR047272">
    <property type="entry name" value="S49_SppA_C"/>
</dbReference>
<dbReference type="GO" id="GO:0006508">
    <property type="term" value="P:proteolysis"/>
    <property type="evidence" value="ECO:0007669"/>
    <property type="project" value="UniProtKB-KW"/>
</dbReference>
<proteinExistence type="inferred from homology"/>
<evidence type="ECO:0000256" key="1">
    <source>
        <dbReference type="ARBA" id="ARBA00008683"/>
    </source>
</evidence>
<dbReference type="PANTHER" id="PTHR42987:SF6">
    <property type="entry name" value="PROTEINASE IV"/>
    <property type="match status" value="1"/>
</dbReference>
<evidence type="ECO:0000256" key="2">
    <source>
        <dbReference type="ARBA" id="ARBA00022670"/>
    </source>
</evidence>
<dbReference type="InterPro" id="IPR002142">
    <property type="entry name" value="Peptidase_S49"/>
</dbReference>
<dbReference type="GO" id="GO:0008236">
    <property type="term" value="F:serine-type peptidase activity"/>
    <property type="evidence" value="ECO:0007669"/>
    <property type="project" value="UniProtKB-KW"/>
</dbReference>
<dbReference type="CDD" id="cd07023">
    <property type="entry name" value="S49_Sppa_N_C"/>
    <property type="match status" value="1"/>
</dbReference>
<dbReference type="AlphaFoldDB" id="A0A5C4JKS0"/>